<evidence type="ECO:0000313" key="2">
    <source>
        <dbReference type="Proteomes" id="UP001732700"/>
    </source>
</evidence>
<name>A0ACD5VX55_AVESA</name>
<reference evidence="1" key="1">
    <citation type="submission" date="2021-05" db="EMBL/GenBank/DDBJ databases">
        <authorList>
            <person name="Scholz U."/>
            <person name="Mascher M."/>
            <person name="Fiebig A."/>
        </authorList>
    </citation>
    <scope>NUCLEOTIDE SEQUENCE [LARGE SCALE GENOMIC DNA]</scope>
</reference>
<dbReference type="EnsemblPlants" id="AVESA.00010b.r2.3DG0538440.1">
    <property type="protein sequence ID" value="AVESA.00010b.r2.3DG0538440.1.CDS"/>
    <property type="gene ID" value="AVESA.00010b.r2.3DG0538440"/>
</dbReference>
<organism evidence="1 2">
    <name type="scientific">Avena sativa</name>
    <name type="common">Oat</name>
    <dbReference type="NCBI Taxonomy" id="4498"/>
    <lineage>
        <taxon>Eukaryota</taxon>
        <taxon>Viridiplantae</taxon>
        <taxon>Streptophyta</taxon>
        <taxon>Embryophyta</taxon>
        <taxon>Tracheophyta</taxon>
        <taxon>Spermatophyta</taxon>
        <taxon>Magnoliopsida</taxon>
        <taxon>Liliopsida</taxon>
        <taxon>Poales</taxon>
        <taxon>Poaceae</taxon>
        <taxon>BOP clade</taxon>
        <taxon>Pooideae</taxon>
        <taxon>Poodae</taxon>
        <taxon>Poeae</taxon>
        <taxon>Poeae Chloroplast Group 1 (Aveneae type)</taxon>
        <taxon>Aveninae</taxon>
        <taxon>Avena</taxon>
    </lineage>
</organism>
<proteinExistence type="predicted"/>
<reference evidence="1" key="2">
    <citation type="submission" date="2025-09" db="UniProtKB">
        <authorList>
            <consortium name="EnsemblPlants"/>
        </authorList>
    </citation>
    <scope>IDENTIFICATION</scope>
</reference>
<keyword evidence="2" id="KW-1185">Reference proteome</keyword>
<dbReference type="Proteomes" id="UP001732700">
    <property type="component" value="Chromosome 3D"/>
</dbReference>
<sequence length="272" mass="29251">MDNGPQCTCEKSGCLQRYCHCFEGRFYCTDDCSCHNCHNTENNADEVDEQADNISKKKPDAFKPKVIGGGARDGSGLQQQQEEEARVHVKGCNCRKSECKKLYCECFKHQVGCTNKCNCIGCANRFGVKAVLPAAEADGDSPTGTSGGSGATFAGSDGASSAFDDVFNVPADQANVVAAFSSIPVPGDLGDWCVDLVPQTRAMGGGGLEAMFQHFNDRDNFQHNVDPQTHQGFAQYDGSLSNDADSVLQQDPSNSDNFRLNHGSQISKFGEF</sequence>
<accession>A0ACD5VX55</accession>
<evidence type="ECO:0000313" key="1">
    <source>
        <dbReference type="EnsemblPlants" id="AVESA.00010b.r2.3DG0538440.1.CDS"/>
    </source>
</evidence>
<protein>
    <submittedName>
        <fullName evidence="1">Uncharacterized protein</fullName>
    </submittedName>
</protein>